<dbReference type="VEuPathDB" id="CryptoDB:Cvel_26101"/>
<feature type="compositionally biased region" description="Pro residues" evidence="1">
    <location>
        <begin position="10"/>
        <end position="26"/>
    </location>
</feature>
<organism evidence="2">
    <name type="scientific">Chromera velia CCMP2878</name>
    <dbReference type="NCBI Taxonomy" id="1169474"/>
    <lineage>
        <taxon>Eukaryota</taxon>
        <taxon>Sar</taxon>
        <taxon>Alveolata</taxon>
        <taxon>Colpodellida</taxon>
        <taxon>Chromeraceae</taxon>
        <taxon>Chromera</taxon>
    </lineage>
</organism>
<name>A0A0G4HC25_9ALVE</name>
<gene>
    <name evidence="2" type="ORF">Cvel_26101</name>
</gene>
<protein>
    <submittedName>
        <fullName evidence="2">Uncharacterized protein</fullName>
    </submittedName>
</protein>
<feature type="compositionally biased region" description="Pro residues" evidence="1">
    <location>
        <begin position="130"/>
        <end position="148"/>
    </location>
</feature>
<feature type="region of interest" description="Disordered" evidence="1">
    <location>
        <begin position="1"/>
        <end position="48"/>
    </location>
</feature>
<dbReference type="AlphaFoldDB" id="A0A0G4HC25"/>
<feature type="region of interest" description="Disordered" evidence="1">
    <location>
        <begin position="77"/>
        <end position="149"/>
    </location>
</feature>
<evidence type="ECO:0000313" key="2">
    <source>
        <dbReference type="EMBL" id="CEM41559.1"/>
    </source>
</evidence>
<dbReference type="EMBL" id="CDMZ01002258">
    <property type="protein sequence ID" value="CEM41559.1"/>
    <property type="molecule type" value="Genomic_DNA"/>
</dbReference>
<proteinExistence type="predicted"/>
<reference evidence="2" key="1">
    <citation type="submission" date="2014-11" db="EMBL/GenBank/DDBJ databases">
        <authorList>
            <person name="Otto D Thomas"/>
            <person name="Naeem Raeece"/>
        </authorList>
    </citation>
    <scope>NUCLEOTIDE SEQUENCE</scope>
</reference>
<sequence>MLYSPLPTVRLPPPAEPRTMPPPPPQVQTLAASPVPSPQPMPPKPVVRTVPSQQFVPIVHPPQPVFSPSPVPLHAYRPTYSPLSTSTAPPRPQIPAPLLNTSQHARTPLQASPLPPQTYRFSPIPAMRYAPPPPPQPVQQPTPIPSPMPMQTLQFRPLPPPPTVFRSQVIPSPQPSPVPAPAAVHMPYPVETAVPVPVYRDVPVPVKVVRKVPRVIPIQQEPQVGDPLVQTKSRVLPLREFERLQHMPPLAHGLVTHQPAVLGHSPAPPLIASMPE</sequence>
<accession>A0A0G4HC25</accession>
<feature type="compositionally biased region" description="Pro residues" evidence="1">
    <location>
        <begin position="35"/>
        <end position="45"/>
    </location>
</feature>
<evidence type="ECO:0000256" key="1">
    <source>
        <dbReference type="SAM" id="MobiDB-lite"/>
    </source>
</evidence>